<name>A0ACA9YF68_9ASCO</name>
<gene>
    <name evidence="1" type="ORF">CLIB1444_19S00738</name>
</gene>
<dbReference type="Proteomes" id="UP001152531">
    <property type="component" value="Unassembled WGS sequence"/>
</dbReference>
<comment type="caution">
    <text evidence="1">The sequence shown here is derived from an EMBL/GenBank/DDBJ whole genome shotgun (WGS) entry which is preliminary data.</text>
</comment>
<reference evidence="1" key="1">
    <citation type="submission" date="2022-06" db="EMBL/GenBank/DDBJ databases">
        <authorList>
            <person name="Legras J.-L."/>
            <person name="Devillers H."/>
            <person name="Grondin C."/>
        </authorList>
    </citation>
    <scope>NUCLEOTIDE SEQUENCE</scope>
    <source>
        <strain evidence="1">CLIB 1444</strain>
    </source>
</reference>
<organism evidence="1 2">
    <name type="scientific">[Candida] jaroonii</name>
    <dbReference type="NCBI Taxonomy" id="467808"/>
    <lineage>
        <taxon>Eukaryota</taxon>
        <taxon>Fungi</taxon>
        <taxon>Dikarya</taxon>
        <taxon>Ascomycota</taxon>
        <taxon>Saccharomycotina</taxon>
        <taxon>Pichiomycetes</taxon>
        <taxon>Debaryomycetaceae</taxon>
        <taxon>Yamadazyma</taxon>
    </lineage>
</organism>
<keyword evidence="2" id="KW-1185">Reference proteome</keyword>
<proteinExistence type="predicted"/>
<dbReference type="EMBL" id="CALSDN010000019">
    <property type="protein sequence ID" value="CAH6723735.1"/>
    <property type="molecule type" value="Genomic_DNA"/>
</dbReference>
<evidence type="ECO:0000313" key="1">
    <source>
        <dbReference type="EMBL" id="CAH6723735.1"/>
    </source>
</evidence>
<accession>A0ACA9YF68</accession>
<sequence length="574" mass="61360">MKTFGVALNTGGSGKLGEVQKAVRAWSEGKAYNGKTKSKTYAGETICYLSYANRKPVQNDGEAGNCDYVRVKSGENVATTAGVNGESLQGYNPKVDFATLQVGQPICKSVGNLQNFKPSKNSDGSCYSYTVAQGDTCTSIGAPFTLSASDINGFNGKTYQWYGCDGLLKGQKICLSSGDPPRPTSNANAECGPLAPGDLYNTDCPNNGCCSEFGFCGTTAEFCATKQSTTGAPGTTGCFSNCNVGTLPTKKASSYNRVIYWMDTSGGLQYTPSSINSKYNLVHYAFATIGSDFSISVGSGFKDFQKIAAKKILTLGGGGGSSSNSVGDIFKTIISTTANQKSFSDKVVKFVNDNNLDGVNFDWEFPTTTTEGKSYADLIAMVKTALRPKLASVSIPATYGGMKYFPLKQLDASVDYFLLMNYDYHGQWDYGTSGIGCHVDRQMTEDSVKTVVKSGIDTTKLYGGLANYARTFKLSKTSCTTYGCSFTGPNSGASTGKITQTAGIMTENELLAIPKGTRSRSTDSASHCDIMVYNNGQDWAAWMKDTERESLDNWYQTIGLGGSAMWLSNYDKAV</sequence>
<protein>
    <submittedName>
        <fullName evidence="1">Uncharacterized protein</fullName>
    </submittedName>
</protein>
<evidence type="ECO:0000313" key="2">
    <source>
        <dbReference type="Proteomes" id="UP001152531"/>
    </source>
</evidence>